<dbReference type="Pfam" id="PF03466">
    <property type="entry name" value="LysR_substrate"/>
    <property type="match status" value="1"/>
</dbReference>
<evidence type="ECO:0000256" key="4">
    <source>
        <dbReference type="ARBA" id="ARBA00023163"/>
    </source>
</evidence>
<accession>A0A3E0DXG5</accession>
<dbReference type="OrthoDB" id="6787458at2"/>
<dbReference type="GO" id="GO:0006351">
    <property type="term" value="P:DNA-templated transcription"/>
    <property type="evidence" value="ECO:0007669"/>
    <property type="project" value="TreeGrafter"/>
</dbReference>
<dbReference type="PANTHER" id="PTHR30537:SF26">
    <property type="entry name" value="GLYCINE CLEAVAGE SYSTEM TRANSCRIPTIONAL ACTIVATOR"/>
    <property type="match status" value="1"/>
</dbReference>
<dbReference type="PRINTS" id="PR00039">
    <property type="entry name" value="HTHLYSR"/>
</dbReference>
<dbReference type="PANTHER" id="PTHR30537">
    <property type="entry name" value="HTH-TYPE TRANSCRIPTIONAL REGULATOR"/>
    <property type="match status" value="1"/>
</dbReference>
<dbReference type="SUPFAM" id="SSF46785">
    <property type="entry name" value="Winged helix' DNA-binding domain"/>
    <property type="match status" value="1"/>
</dbReference>
<protein>
    <submittedName>
        <fullName evidence="6">LysR family glycine cleavage system transcriptional activator</fullName>
    </submittedName>
</protein>
<evidence type="ECO:0000256" key="1">
    <source>
        <dbReference type="ARBA" id="ARBA00009437"/>
    </source>
</evidence>
<dbReference type="InterPro" id="IPR005119">
    <property type="entry name" value="LysR_subst-bd"/>
</dbReference>
<dbReference type="FunFam" id="1.10.10.10:FF:000001">
    <property type="entry name" value="LysR family transcriptional regulator"/>
    <property type="match status" value="1"/>
</dbReference>
<dbReference type="RefSeq" id="WP_115896033.1">
    <property type="nucleotide sequence ID" value="NZ_QUNG01000001.1"/>
</dbReference>
<dbReference type="InterPro" id="IPR000847">
    <property type="entry name" value="LysR_HTH_N"/>
</dbReference>
<dbReference type="InterPro" id="IPR058163">
    <property type="entry name" value="LysR-type_TF_proteobact-type"/>
</dbReference>
<dbReference type="InterPro" id="IPR036390">
    <property type="entry name" value="WH_DNA-bd_sf"/>
</dbReference>
<dbReference type="Pfam" id="PF00126">
    <property type="entry name" value="HTH_1"/>
    <property type="match status" value="1"/>
</dbReference>
<dbReference type="PROSITE" id="PS50931">
    <property type="entry name" value="HTH_LYSR"/>
    <property type="match status" value="1"/>
</dbReference>
<dbReference type="InterPro" id="IPR036388">
    <property type="entry name" value="WH-like_DNA-bd_sf"/>
</dbReference>
<keyword evidence="2" id="KW-0805">Transcription regulation</keyword>
<organism evidence="6 7">
    <name type="scientific">Marinomonas pollencensis</name>
    <dbReference type="NCBI Taxonomy" id="491954"/>
    <lineage>
        <taxon>Bacteria</taxon>
        <taxon>Pseudomonadati</taxon>
        <taxon>Pseudomonadota</taxon>
        <taxon>Gammaproteobacteria</taxon>
        <taxon>Oceanospirillales</taxon>
        <taxon>Oceanospirillaceae</taxon>
        <taxon>Marinomonas</taxon>
    </lineage>
</organism>
<proteinExistence type="inferred from homology"/>
<evidence type="ECO:0000256" key="3">
    <source>
        <dbReference type="ARBA" id="ARBA00023125"/>
    </source>
</evidence>
<dbReference type="Proteomes" id="UP000256542">
    <property type="component" value="Unassembled WGS sequence"/>
</dbReference>
<comment type="similarity">
    <text evidence="1">Belongs to the LysR transcriptional regulatory family.</text>
</comment>
<dbReference type="SUPFAM" id="SSF53850">
    <property type="entry name" value="Periplasmic binding protein-like II"/>
    <property type="match status" value="1"/>
</dbReference>
<sequence length="291" mass="33285">MKRPPPNNWLFVFKVIVESGSITEAAERLYVSQSAVSQQIKSLEDYLGRRLIIRGKKGIILTDEGKHYYNIVKVAMDKIALATDQLFGTTHKETVTVKSNYSFADVWISRALSEFHNKYPDICVEIYTGFWLTDLGDLDGSIEIRYGDGIWPDSNSHQLSNDYIFPVCSPRTKEKIQSLEDVIQHPFVSVMGNKNGWGEWLSEYFPKAEEKQSVLSVESNVLAYNACISGDYVALGISSLVNHFINSGELEKLDYGEIKCRENYYIIEPNDHVLSKNETIFLNWIKDRFEI</sequence>
<reference evidence="6 7" key="1">
    <citation type="submission" date="2018-08" db="EMBL/GenBank/DDBJ databases">
        <title>Genomic Encyclopedia of Type Strains, Phase III (KMG-III): the genomes of soil and plant-associated and newly described type strains.</title>
        <authorList>
            <person name="Whitman W."/>
        </authorList>
    </citation>
    <scope>NUCLEOTIDE SEQUENCE [LARGE SCALE GENOMIC DNA]</scope>
    <source>
        <strain evidence="6 7">CECT 7375</strain>
    </source>
</reference>
<dbReference type="Gene3D" id="3.40.190.10">
    <property type="entry name" value="Periplasmic binding protein-like II"/>
    <property type="match status" value="2"/>
</dbReference>
<gene>
    <name evidence="6" type="ORF">DFP81_101359</name>
</gene>
<evidence type="ECO:0000259" key="5">
    <source>
        <dbReference type="PROSITE" id="PS50931"/>
    </source>
</evidence>
<name>A0A3E0DXG5_9GAMM</name>
<feature type="domain" description="HTH lysR-type" evidence="5">
    <location>
        <begin position="5"/>
        <end position="62"/>
    </location>
</feature>
<keyword evidence="7" id="KW-1185">Reference proteome</keyword>
<dbReference type="EMBL" id="QUNG01000001">
    <property type="protein sequence ID" value="REG86791.1"/>
    <property type="molecule type" value="Genomic_DNA"/>
</dbReference>
<dbReference type="GO" id="GO:0043565">
    <property type="term" value="F:sequence-specific DNA binding"/>
    <property type="evidence" value="ECO:0007669"/>
    <property type="project" value="TreeGrafter"/>
</dbReference>
<evidence type="ECO:0000313" key="7">
    <source>
        <dbReference type="Proteomes" id="UP000256542"/>
    </source>
</evidence>
<dbReference type="AlphaFoldDB" id="A0A3E0DXG5"/>
<evidence type="ECO:0000313" key="6">
    <source>
        <dbReference type="EMBL" id="REG86791.1"/>
    </source>
</evidence>
<evidence type="ECO:0000256" key="2">
    <source>
        <dbReference type="ARBA" id="ARBA00023015"/>
    </source>
</evidence>
<keyword evidence="3" id="KW-0238">DNA-binding</keyword>
<dbReference type="Gene3D" id="1.10.10.10">
    <property type="entry name" value="Winged helix-like DNA-binding domain superfamily/Winged helix DNA-binding domain"/>
    <property type="match status" value="1"/>
</dbReference>
<comment type="caution">
    <text evidence="6">The sequence shown here is derived from an EMBL/GenBank/DDBJ whole genome shotgun (WGS) entry which is preliminary data.</text>
</comment>
<dbReference type="GO" id="GO:0003700">
    <property type="term" value="F:DNA-binding transcription factor activity"/>
    <property type="evidence" value="ECO:0007669"/>
    <property type="project" value="InterPro"/>
</dbReference>
<keyword evidence="4" id="KW-0804">Transcription</keyword>